<dbReference type="Proteomes" id="UP000217465">
    <property type="component" value="Unassembled WGS sequence"/>
</dbReference>
<dbReference type="PANTHER" id="PTHR36174:SF1">
    <property type="entry name" value="LIPID II:GLYCINE GLYCYLTRANSFERASE"/>
    <property type="match status" value="1"/>
</dbReference>
<dbReference type="GO" id="GO:0008360">
    <property type="term" value="P:regulation of cell shape"/>
    <property type="evidence" value="ECO:0007669"/>
    <property type="project" value="UniProtKB-KW"/>
</dbReference>
<dbReference type="Gene3D" id="1.20.58.90">
    <property type="match status" value="1"/>
</dbReference>
<proteinExistence type="inferred from homology"/>
<accession>A0A854WEE9</accession>
<dbReference type="GO" id="GO:0071555">
    <property type="term" value="P:cell wall organization"/>
    <property type="evidence" value="ECO:0007669"/>
    <property type="project" value="UniProtKB-KW"/>
</dbReference>
<dbReference type="Pfam" id="PF02388">
    <property type="entry name" value="FemAB"/>
    <property type="match status" value="1"/>
</dbReference>
<evidence type="ECO:0000256" key="2">
    <source>
        <dbReference type="ARBA" id="ARBA00022679"/>
    </source>
</evidence>
<keyword evidence="4" id="KW-0573">Peptidoglycan synthesis</keyword>
<comment type="caution">
    <text evidence="7">The sequence shown here is derived from an EMBL/GenBank/DDBJ whole genome shotgun (WGS) entry which is preliminary data.</text>
</comment>
<evidence type="ECO:0000256" key="3">
    <source>
        <dbReference type="ARBA" id="ARBA00022960"/>
    </source>
</evidence>
<reference evidence="7 8" key="1">
    <citation type="submission" date="2016-06" db="EMBL/GenBank/DDBJ databases">
        <authorList>
            <person name="Haines A.N."/>
            <person name="Council K.R."/>
        </authorList>
    </citation>
    <scope>NUCLEOTIDE SEQUENCE [LARGE SCALE GENOMIC DNA]</scope>
    <source>
        <strain evidence="7 8">SP158-29</strain>
    </source>
</reference>
<evidence type="ECO:0000313" key="7">
    <source>
        <dbReference type="EMBL" id="PCH13153.1"/>
    </source>
</evidence>
<dbReference type="RefSeq" id="WP_096633388.1">
    <property type="nucleotide sequence ID" value="NZ_NSGR01000005.1"/>
</dbReference>
<dbReference type="PANTHER" id="PTHR36174">
    <property type="entry name" value="LIPID II:GLYCINE GLYCYLTRANSFERASE"/>
    <property type="match status" value="1"/>
</dbReference>
<dbReference type="Gene3D" id="3.40.630.30">
    <property type="match status" value="2"/>
</dbReference>
<evidence type="ECO:0000256" key="4">
    <source>
        <dbReference type="ARBA" id="ARBA00022984"/>
    </source>
</evidence>
<evidence type="ECO:0000256" key="6">
    <source>
        <dbReference type="ARBA" id="ARBA00023316"/>
    </source>
</evidence>
<evidence type="ECO:0000256" key="5">
    <source>
        <dbReference type="ARBA" id="ARBA00023315"/>
    </source>
</evidence>
<keyword evidence="5" id="KW-0012">Acyltransferase</keyword>
<dbReference type="EMBL" id="NSGR01000005">
    <property type="protein sequence ID" value="PCH13153.1"/>
    <property type="molecule type" value="Genomic_DNA"/>
</dbReference>
<name>A0A854WEE9_9STRE</name>
<protein>
    <submittedName>
        <fullName evidence="7">Lipid II:glycine glycyltransferase</fullName>
    </submittedName>
</protein>
<comment type="similarity">
    <text evidence="1">Belongs to the FemABX family.</text>
</comment>
<gene>
    <name evidence="7" type="primary">femX_1</name>
    <name evidence="7" type="ORF">A9Y57_00553</name>
</gene>
<dbReference type="InterPro" id="IPR016181">
    <property type="entry name" value="Acyl_CoA_acyltransferase"/>
</dbReference>
<dbReference type="GO" id="GO:0009252">
    <property type="term" value="P:peptidoglycan biosynthetic process"/>
    <property type="evidence" value="ECO:0007669"/>
    <property type="project" value="UniProtKB-KW"/>
</dbReference>
<dbReference type="InterPro" id="IPR050644">
    <property type="entry name" value="PG_Glycine_Bridge_Synth"/>
</dbReference>
<evidence type="ECO:0000313" key="8">
    <source>
        <dbReference type="Proteomes" id="UP000217465"/>
    </source>
</evidence>
<keyword evidence="2 7" id="KW-0808">Transferase</keyword>
<dbReference type="GO" id="GO:0016755">
    <property type="term" value="F:aminoacyltransferase activity"/>
    <property type="evidence" value="ECO:0007669"/>
    <property type="project" value="InterPro"/>
</dbReference>
<keyword evidence="3" id="KW-0133">Cell shape</keyword>
<sequence>MGTNFSYKMGISTEEHDAFVKASSETNLLQSSAWAQVKSNWASERIGIYKGNEQVASMSILIKPLPLKQSIIYIPRGPVLDYSDKELLAYTFGILKKIGKEKKAIFVKFDPAILYKQYSINEVGTESEKAKEIIYNIISAGAKWTGLTMEIADSIQPRFQANRYLHDNLETSFPKHTKRLMKDAIRRGVKVKRSDISEIDVFANVVALTEERKKIALRNKSYFKKLMTIYGDDAYLHLATVNIAEHLVTFKSELARVEKDLSETLEHQVKRIKKLSDQKESLKKYISEFERYSVKYPDEVVIAGILSIGYGTSMEMLYAGMNEDFKKFYPQYLLYPKVFQDAFDNGIAWANMGGVEGSLDDGLTKFKANFNPTIEEFIGEFNIPVNPLYYPANALYKLRKTLRNKH</sequence>
<dbReference type="PROSITE" id="PS51191">
    <property type="entry name" value="FEMABX"/>
    <property type="match status" value="1"/>
</dbReference>
<organism evidence="7 8">
    <name type="scientific">Streptococcus parauberis</name>
    <dbReference type="NCBI Taxonomy" id="1348"/>
    <lineage>
        <taxon>Bacteria</taxon>
        <taxon>Bacillati</taxon>
        <taxon>Bacillota</taxon>
        <taxon>Bacilli</taxon>
        <taxon>Lactobacillales</taxon>
        <taxon>Streptococcaceae</taxon>
        <taxon>Streptococcus</taxon>
    </lineage>
</organism>
<evidence type="ECO:0000256" key="1">
    <source>
        <dbReference type="ARBA" id="ARBA00009943"/>
    </source>
</evidence>
<dbReference type="InterPro" id="IPR003447">
    <property type="entry name" value="FEMABX"/>
</dbReference>
<dbReference type="AlphaFoldDB" id="A0A854WEE9"/>
<dbReference type="SUPFAM" id="SSF55729">
    <property type="entry name" value="Acyl-CoA N-acyltransferases (Nat)"/>
    <property type="match status" value="2"/>
</dbReference>
<keyword evidence="6" id="KW-0961">Cell wall biogenesis/degradation</keyword>